<dbReference type="EMBL" id="JACDXW010000007">
    <property type="protein sequence ID" value="MCB5364701.1"/>
    <property type="molecule type" value="Genomic_DNA"/>
</dbReference>
<sequence>MQSLAKLDVSKLYDNLIFQSESAYEVRTRLSGVLSEHDLALGQGAVNTALFECRLNDISIMKLTYGAEVAVKAAPFDGFSLIQTPLRGGFDVDTGCGRHSFAPGDVAILSPRSDIGIHWQQNSEQVIVKIPHHLLRRHNNCETSSCSTAGFQAPAFKLEPGLTSLWCSLVQQAIDLSNGYGNSRLSREWLDHFERSLVLFLLTHQDGQEPVIDCDACPAQPINPPSRAAIAPLERMESYIHQRLCAPISLVDLANAAGLSPRSLNVLCHRYHGVSPMVLLRNIRLDEVRRKLQSRPDANVTTIALDHGFGHLGRFSAYYRERFGELPRDTSAARSYRACA</sequence>
<evidence type="ECO:0000259" key="4">
    <source>
        <dbReference type="PROSITE" id="PS01124"/>
    </source>
</evidence>
<keyword evidence="6" id="KW-1185">Reference proteome</keyword>
<evidence type="ECO:0000313" key="6">
    <source>
        <dbReference type="Proteomes" id="UP000776983"/>
    </source>
</evidence>
<dbReference type="PROSITE" id="PS00041">
    <property type="entry name" value="HTH_ARAC_FAMILY_1"/>
    <property type="match status" value="1"/>
</dbReference>
<gene>
    <name evidence="5" type="ORF">H0484_13170</name>
</gene>
<evidence type="ECO:0000256" key="3">
    <source>
        <dbReference type="ARBA" id="ARBA00023163"/>
    </source>
</evidence>
<dbReference type="SMART" id="SM00342">
    <property type="entry name" value="HTH_ARAC"/>
    <property type="match status" value="1"/>
</dbReference>
<dbReference type="Pfam" id="PF12833">
    <property type="entry name" value="HTH_18"/>
    <property type="match status" value="1"/>
</dbReference>
<dbReference type="Gene3D" id="1.10.10.60">
    <property type="entry name" value="Homeodomain-like"/>
    <property type="match status" value="1"/>
</dbReference>
<evidence type="ECO:0000313" key="5">
    <source>
        <dbReference type="EMBL" id="MCB5364701.1"/>
    </source>
</evidence>
<name>A0ABS8CF75_9BURK</name>
<accession>A0ABS8CF75</accession>
<keyword evidence="2" id="KW-0238">DNA-binding</keyword>
<dbReference type="PROSITE" id="PS01124">
    <property type="entry name" value="HTH_ARAC_FAMILY_2"/>
    <property type="match status" value="1"/>
</dbReference>
<dbReference type="PANTHER" id="PTHR46796:SF6">
    <property type="entry name" value="ARAC SUBFAMILY"/>
    <property type="match status" value="1"/>
</dbReference>
<proteinExistence type="predicted"/>
<dbReference type="InterPro" id="IPR018062">
    <property type="entry name" value="HTH_AraC-typ_CS"/>
</dbReference>
<organism evidence="5 6">
    <name type="scientific">Mesopusillimonas faecipullorum</name>
    <dbReference type="NCBI Taxonomy" id="2755040"/>
    <lineage>
        <taxon>Bacteria</taxon>
        <taxon>Pseudomonadati</taxon>
        <taxon>Pseudomonadota</taxon>
        <taxon>Betaproteobacteria</taxon>
        <taxon>Burkholderiales</taxon>
        <taxon>Alcaligenaceae</taxon>
        <taxon>Mesopusillimonas</taxon>
    </lineage>
</organism>
<protein>
    <submittedName>
        <fullName evidence="5">AraC family transcriptional regulator</fullName>
    </submittedName>
</protein>
<dbReference type="Proteomes" id="UP000776983">
    <property type="component" value="Unassembled WGS sequence"/>
</dbReference>
<keyword evidence="1" id="KW-0805">Transcription regulation</keyword>
<dbReference type="PANTHER" id="PTHR46796">
    <property type="entry name" value="HTH-TYPE TRANSCRIPTIONAL ACTIVATOR RHAS-RELATED"/>
    <property type="match status" value="1"/>
</dbReference>
<evidence type="ECO:0000256" key="2">
    <source>
        <dbReference type="ARBA" id="ARBA00023125"/>
    </source>
</evidence>
<dbReference type="InterPro" id="IPR035418">
    <property type="entry name" value="AraC-bd_2"/>
</dbReference>
<reference evidence="5 6" key="1">
    <citation type="submission" date="2020-07" db="EMBL/GenBank/DDBJ databases">
        <title>Pusillimonas sp. nov., isolated from poultry manure in Taiwan.</title>
        <authorList>
            <person name="Lin S.-Y."/>
            <person name="Tang Y.-S."/>
            <person name="Young C.-C."/>
        </authorList>
    </citation>
    <scope>NUCLEOTIDE SEQUENCE [LARGE SCALE GENOMIC DNA]</scope>
    <source>
        <strain evidence="5 6">CC-YST705</strain>
    </source>
</reference>
<dbReference type="InterPro" id="IPR018060">
    <property type="entry name" value="HTH_AraC"/>
</dbReference>
<evidence type="ECO:0000256" key="1">
    <source>
        <dbReference type="ARBA" id="ARBA00023015"/>
    </source>
</evidence>
<keyword evidence="3" id="KW-0804">Transcription</keyword>
<dbReference type="Pfam" id="PF14525">
    <property type="entry name" value="AraC_binding_2"/>
    <property type="match status" value="1"/>
</dbReference>
<feature type="domain" description="HTH araC/xylS-type" evidence="4">
    <location>
        <begin position="234"/>
        <end position="333"/>
    </location>
</feature>
<dbReference type="InterPro" id="IPR050204">
    <property type="entry name" value="AraC_XylS_family_regulators"/>
</dbReference>
<comment type="caution">
    <text evidence="5">The sequence shown here is derived from an EMBL/GenBank/DDBJ whole genome shotgun (WGS) entry which is preliminary data.</text>
</comment>